<organism evidence="1 2">
    <name type="scientific">Smallanthus sonchifolius</name>
    <dbReference type="NCBI Taxonomy" id="185202"/>
    <lineage>
        <taxon>Eukaryota</taxon>
        <taxon>Viridiplantae</taxon>
        <taxon>Streptophyta</taxon>
        <taxon>Embryophyta</taxon>
        <taxon>Tracheophyta</taxon>
        <taxon>Spermatophyta</taxon>
        <taxon>Magnoliopsida</taxon>
        <taxon>eudicotyledons</taxon>
        <taxon>Gunneridae</taxon>
        <taxon>Pentapetalae</taxon>
        <taxon>asterids</taxon>
        <taxon>campanulids</taxon>
        <taxon>Asterales</taxon>
        <taxon>Asteraceae</taxon>
        <taxon>Asteroideae</taxon>
        <taxon>Heliantheae alliance</taxon>
        <taxon>Millerieae</taxon>
        <taxon>Smallanthus</taxon>
    </lineage>
</organism>
<protein>
    <submittedName>
        <fullName evidence="1">Uncharacterized protein</fullName>
    </submittedName>
</protein>
<comment type="caution">
    <text evidence="1">The sequence shown here is derived from an EMBL/GenBank/DDBJ whole genome shotgun (WGS) entry which is preliminary data.</text>
</comment>
<dbReference type="EMBL" id="CM042046">
    <property type="protein sequence ID" value="KAI3676000.1"/>
    <property type="molecule type" value="Genomic_DNA"/>
</dbReference>
<evidence type="ECO:0000313" key="1">
    <source>
        <dbReference type="EMBL" id="KAI3676000.1"/>
    </source>
</evidence>
<dbReference type="Proteomes" id="UP001056120">
    <property type="component" value="Linkage Group LG29"/>
</dbReference>
<name>A0ACB8XY80_9ASTR</name>
<sequence>MWVQISCITAYCLCYPTLERACAPIVIDSSIRLLPQGWHQSGTIINGEPNGPVSEEHKGNKPAKSS</sequence>
<evidence type="ECO:0000313" key="2">
    <source>
        <dbReference type="Proteomes" id="UP001056120"/>
    </source>
</evidence>
<gene>
    <name evidence="1" type="ORF">L1987_85596</name>
</gene>
<reference evidence="2" key="1">
    <citation type="journal article" date="2022" name="Mol. Ecol. Resour.">
        <title>The genomes of chicory, endive, great burdock and yacon provide insights into Asteraceae palaeo-polyploidization history and plant inulin production.</title>
        <authorList>
            <person name="Fan W."/>
            <person name="Wang S."/>
            <person name="Wang H."/>
            <person name="Wang A."/>
            <person name="Jiang F."/>
            <person name="Liu H."/>
            <person name="Zhao H."/>
            <person name="Xu D."/>
            <person name="Zhang Y."/>
        </authorList>
    </citation>
    <scope>NUCLEOTIDE SEQUENCE [LARGE SCALE GENOMIC DNA]</scope>
    <source>
        <strain evidence="2">cv. Yunnan</strain>
    </source>
</reference>
<accession>A0ACB8XY80</accession>
<keyword evidence="2" id="KW-1185">Reference proteome</keyword>
<reference evidence="1 2" key="2">
    <citation type="journal article" date="2022" name="Mol. Ecol. Resour.">
        <title>The genomes of chicory, endive, great burdock and yacon provide insights into Asteraceae paleo-polyploidization history and plant inulin production.</title>
        <authorList>
            <person name="Fan W."/>
            <person name="Wang S."/>
            <person name="Wang H."/>
            <person name="Wang A."/>
            <person name="Jiang F."/>
            <person name="Liu H."/>
            <person name="Zhao H."/>
            <person name="Xu D."/>
            <person name="Zhang Y."/>
        </authorList>
    </citation>
    <scope>NUCLEOTIDE SEQUENCE [LARGE SCALE GENOMIC DNA]</scope>
    <source>
        <strain evidence="2">cv. Yunnan</strain>
        <tissue evidence="1">Leaves</tissue>
    </source>
</reference>
<proteinExistence type="predicted"/>